<keyword evidence="18" id="KW-1185">Reference proteome</keyword>
<keyword evidence="10" id="KW-0067">ATP-binding</keyword>
<dbReference type="InterPro" id="IPR036890">
    <property type="entry name" value="HATPase_C_sf"/>
</dbReference>
<evidence type="ECO:0000256" key="3">
    <source>
        <dbReference type="ARBA" id="ARBA00012438"/>
    </source>
</evidence>
<protein>
    <recommendedName>
        <fullName evidence="3">histidine kinase</fullName>
        <ecNumber evidence="3">2.7.13.3</ecNumber>
    </recommendedName>
</protein>
<dbReference type="FunFam" id="3.30.565.10:FF:000013">
    <property type="entry name" value="Two-component sensor histidine kinase"/>
    <property type="match status" value="1"/>
</dbReference>
<dbReference type="SMART" id="SM00388">
    <property type="entry name" value="HisKA"/>
    <property type="match status" value="1"/>
</dbReference>
<evidence type="ECO:0000256" key="5">
    <source>
        <dbReference type="ARBA" id="ARBA00022553"/>
    </source>
</evidence>
<dbReference type="PRINTS" id="PR00344">
    <property type="entry name" value="BCTRLSENSOR"/>
</dbReference>
<feature type="transmembrane region" description="Helical" evidence="14">
    <location>
        <begin position="14"/>
        <end position="32"/>
    </location>
</feature>
<dbReference type="InterPro" id="IPR005467">
    <property type="entry name" value="His_kinase_dom"/>
</dbReference>
<dbReference type="InterPro" id="IPR050398">
    <property type="entry name" value="HssS/ArlS-like"/>
</dbReference>
<evidence type="ECO:0000256" key="12">
    <source>
        <dbReference type="ARBA" id="ARBA00023012"/>
    </source>
</evidence>
<dbReference type="PROSITE" id="PS50885">
    <property type="entry name" value="HAMP"/>
    <property type="match status" value="1"/>
</dbReference>
<dbReference type="SUPFAM" id="SSF55874">
    <property type="entry name" value="ATPase domain of HSP90 chaperone/DNA topoisomerase II/histidine kinase"/>
    <property type="match status" value="1"/>
</dbReference>
<dbReference type="FunFam" id="1.10.287.130:FF:000008">
    <property type="entry name" value="Two-component sensor histidine kinase"/>
    <property type="match status" value="1"/>
</dbReference>
<dbReference type="InterPro" id="IPR003594">
    <property type="entry name" value="HATPase_dom"/>
</dbReference>
<dbReference type="PANTHER" id="PTHR45528">
    <property type="entry name" value="SENSOR HISTIDINE KINASE CPXA"/>
    <property type="match status" value="1"/>
</dbReference>
<keyword evidence="9 17" id="KW-0418">Kinase</keyword>
<evidence type="ECO:0000256" key="11">
    <source>
        <dbReference type="ARBA" id="ARBA00022989"/>
    </source>
</evidence>
<dbReference type="InterPro" id="IPR003660">
    <property type="entry name" value="HAMP_dom"/>
</dbReference>
<dbReference type="Pfam" id="PF00672">
    <property type="entry name" value="HAMP"/>
    <property type="match status" value="1"/>
</dbReference>
<keyword evidence="7 14" id="KW-0812">Transmembrane</keyword>
<evidence type="ECO:0000256" key="1">
    <source>
        <dbReference type="ARBA" id="ARBA00000085"/>
    </source>
</evidence>
<dbReference type="EMBL" id="CVRB01000003">
    <property type="protein sequence ID" value="CRK83208.1"/>
    <property type="molecule type" value="Genomic_DNA"/>
</dbReference>
<sequence length="361" mass="41562">MKRYVFRRSLSAKLLYKIALSFFISLGALWVLSNLFITKYIVDHREDITAVIYNLLVVGIYVLSIAIFSLIFLLLVNSEVKYIKYIGHQVKRISTKELGSTLEVRGNDELAELCKNINSMSIEVKNRFEKERELEKIKTELIANVSHDLRTPLTSIIGYLDILLSETVKNGEEQKEYLNSTYSLSMKLKRLIDELFEYTKLSNSEIELERTEIDICALINQLLGEYTPIFEAKGLRIIPFIPEDKLIVNVDIEMIVRVFENILSNAEKYSIKPSDIVVRIENEGEAVSVSFTNYTENIPQESIDKMFERFYRIDQSRSSKVPGSGLGLAIAKKIVELHHGEIFAEINEDKITFRVKLNLEN</sequence>
<evidence type="ECO:0000313" key="17">
    <source>
        <dbReference type="EMBL" id="CRK83208.1"/>
    </source>
</evidence>
<evidence type="ECO:0000256" key="4">
    <source>
        <dbReference type="ARBA" id="ARBA00022475"/>
    </source>
</evidence>
<name>A0A0U1NZB9_9BACI</name>
<feature type="domain" description="Histidine kinase" evidence="15">
    <location>
        <begin position="144"/>
        <end position="361"/>
    </location>
</feature>
<dbReference type="Gene3D" id="1.10.287.130">
    <property type="match status" value="1"/>
</dbReference>
<dbReference type="Proteomes" id="UP000199087">
    <property type="component" value="Unassembled WGS sequence"/>
</dbReference>
<evidence type="ECO:0000256" key="7">
    <source>
        <dbReference type="ARBA" id="ARBA00022692"/>
    </source>
</evidence>
<evidence type="ECO:0000256" key="8">
    <source>
        <dbReference type="ARBA" id="ARBA00022741"/>
    </source>
</evidence>
<evidence type="ECO:0000259" key="15">
    <source>
        <dbReference type="PROSITE" id="PS50109"/>
    </source>
</evidence>
<organism evidence="17 18">
    <name type="scientific">Neobacillus massiliamazoniensis</name>
    <dbReference type="NCBI Taxonomy" id="1499688"/>
    <lineage>
        <taxon>Bacteria</taxon>
        <taxon>Bacillati</taxon>
        <taxon>Bacillota</taxon>
        <taxon>Bacilli</taxon>
        <taxon>Bacillales</taxon>
        <taxon>Bacillaceae</taxon>
        <taxon>Neobacillus</taxon>
    </lineage>
</organism>
<keyword evidence="11 14" id="KW-1133">Transmembrane helix</keyword>
<reference evidence="18" key="1">
    <citation type="submission" date="2015-05" db="EMBL/GenBank/DDBJ databases">
        <authorList>
            <person name="Urmite Genomes"/>
        </authorList>
    </citation>
    <scope>NUCLEOTIDE SEQUENCE [LARGE SCALE GENOMIC DNA]</scope>
    <source>
        <strain evidence="18">LF1</strain>
    </source>
</reference>
<dbReference type="Pfam" id="PF00512">
    <property type="entry name" value="HisKA"/>
    <property type="match status" value="1"/>
</dbReference>
<dbReference type="AlphaFoldDB" id="A0A0U1NZB9"/>
<evidence type="ECO:0000256" key="13">
    <source>
        <dbReference type="ARBA" id="ARBA00023136"/>
    </source>
</evidence>
<proteinExistence type="predicted"/>
<dbReference type="SMART" id="SM00387">
    <property type="entry name" value="HATPase_c"/>
    <property type="match status" value="1"/>
</dbReference>
<dbReference type="InterPro" id="IPR004358">
    <property type="entry name" value="Sig_transdc_His_kin-like_C"/>
</dbReference>
<dbReference type="GO" id="GO:0000155">
    <property type="term" value="F:phosphorelay sensor kinase activity"/>
    <property type="evidence" value="ECO:0007669"/>
    <property type="project" value="InterPro"/>
</dbReference>
<dbReference type="Pfam" id="PF02518">
    <property type="entry name" value="HATPase_c"/>
    <property type="match status" value="1"/>
</dbReference>
<evidence type="ECO:0000256" key="2">
    <source>
        <dbReference type="ARBA" id="ARBA00004651"/>
    </source>
</evidence>
<dbReference type="GO" id="GO:0005886">
    <property type="term" value="C:plasma membrane"/>
    <property type="evidence" value="ECO:0007669"/>
    <property type="project" value="UniProtKB-SubCell"/>
</dbReference>
<comment type="subcellular location">
    <subcellularLocation>
        <location evidence="2">Cell membrane</location>
        <topology evidence="2">Multi-pass membrane protein</topology>
    </subcellularLocation>
</comment>
<keyword evidence="5" id="KW-0597">Phosphoprotein</keyword>
<dbReference type="PANTHER" id="PTHR45528:SF8">
    <property type="entry name" value="HISTIDINE KINASE"/>
    <property type="match status" value="1"/>
</dbReference>
<dbReference type="SUPFAM" id="SSF47384">
    <property type="entry name" value="Homodimeric domain of signal transducing histidine kinase"/>
    <property type="match status" value="1"/>
</dbReference>
<keyword evidence="13 14" id="KW-0472">Membrane</keyword>
<dbReference type="CDD" id="cd00082">
    <property type="entry name" value="HisKA"/>
    <property type="match status" value="1"/>
</dbReference>
<gene>
    <name evidence="17" type="ORF">BN000_03168</name>
</gene>
<dbReference type="Gene3D" id="3.30.565.10">
    <property type="entry name" value="Histidine kinase-like ATPase, C-terminal domain"/>
    <property type="match status" value="1"/>
</dbReference>
<comment type="catalytic activity">
    <reaction evidence="1">
        <text>ATP + protein L-histidine = ADP + protein N-phospho-L-histidine.</text>
        <dbReference type="EC" id="2.7.13.3"/>
    </reaction>
</comment>
<accession>A0A0U1NZB9</accession>
<dbReference type="RefSeq" id="WP_176699822.1">
    <property type="nucleotide sequence ID" value="NZ_CVRB01000003.1"/>
</dbReference>
<dbReference type="CDD" id="cd06225">
    <property type="entry name" value="HAMP"/>
    <property type="match status" value="1"/>
</dbReference>
<keyword evidence="12" id="KW-0902">Two-component regulatory system</keyword>
<evidence type="ECO:0000256" key="14">
    <source>
        <dbReference type="SAM" id="Phobius"/>
    </source>
</evidence>
<evidence type="ECO:0000313" key="18">
    <source>
        <dbReference type="Proteomes" id="UP000199087"/>
    </source>
</evidence>
<keyword evidence="4" id="KW-1003">Cell membrane</keyword>
<evidence type="ECO:0000256" key="9">
    <source>
        <dbReference type="ARBA" id="ARBA00022777"/>
    </source>
</evidence>
<dbReference type="Gene3D" id="6.10.340.10">
    <property type="match status" value="1"/>
</dbReference>
<dbReference type="GO" id="GO:0005524">
    <property type="term" value="F:ATP binding"/>
    <property type="evidence" value="ECO:0007669"/>
    <property type="project" value="UniProtKB-KW"/>
</dbReference>
<evidence type="ECO:0000259" key="16">
    <source>
        <dbReference type="PROSITE" id="PS50885"/>
    </source>
</evidence>
<dbReference type="InterPro" id="IPR036097">
    <property type="entry name" value="HisK_dim/P_sf"/>
</dbReference>
<keyword evidence="6" id="KW-0808">Transferase</keyword>
<feature type="transmembrane region" description="Helical" evidence="14">
    <location>
        <begin position="52"/>
        <end position="76"/>
    </location>
</feature>
<dbReference type="EC" id="2.7.13.3" evidence="3"/>
<dbReference type="InterPro" id="IPR003661">
    <property type="entry name" value="HisK_dim/P_dom"/>
</dbReference>
<feature type="domain" description="HAMP" evidence="16">
    <location>
        <begin position="77"/>
        <end position="129"/>
    </location>
</feature>
<evidence type="ECO:0000256" key="10">
    <source>
        <dbReference type="ARBA" id="ARBA00022840"/>
    </source>
</evidence>
<evidence type="ECO:0000256" key="6">
    <source>
        <dbReference type="ARBA" id="ARBA00022679"/>
    </source>
</evidence>
<dbReference type="STRING" id="1499688.BN000_03168"/>
<keyword evidence="8" id="KW-0547">Nucleotide-binding</keyword>
<dbReference type="PROSITE" id="PS50109">
    <property type="entry name" value="HIS_KIN"/>
    <property type="match status" value="1"/>
</dbReference>